<evidence type="ECO:0000313" key="2">
    <source>
        <dbReference type="EMBL" id="STW46371.1"/>
    </source>
</evidence>
<protein>
    <submittedName>
        <fullName evidence="2">Uncharacterized protein</fullName>
    </submittedName>
</protein>
<sequence>MARVARAITSALSMPKTSSRNSGAGGIVEVDGSPAGAAQRLKGAQDQRVSRLGQHLDGDILRDALFVNQLADKVEIGL</sequence>
<feature type="region of interest" description="Disordered" evidence="1">
    <location>
        <begin position="8"/>
        <end position="29"/>
    </location>
</feature>
<feature type="compositionally biased region" description="Polar residues" evidence="1">
    <location>
        <begin position="10"/>
        <end position="22"/>
    </location>
</feature>
<accession>A0A378FMD4</accession>
<proteinExistence type="predicted"/>
<name>A0A378FMD4_KLEPN</name>
<dbReference type="EMBL" id="UGNC01000005">
    <property type="protein sequence ID" value="STW46371.1"/>
    <property type="molecule type" value="Genomic_DNA"/>
</dbReference>
<dbReference type="AlphaFoldDB" id="A0A378FMD4"/>
<organism evidence="2 3">
    <name type="scientific">Klebsiella pneumoniae</name>
    <dbReference type="NCBI Taxonomy" id="573"/>
    <lineage>
        <taxon>Bacteria</taxon>
        <taxon>Pseudomonadati</taxon>
        <taxon>Pseudomonadota</taxon>
        <taxon>Gammaproteobacteria</taxon>
        <taxon>Enterobacterales</taxon>
        <taxon>Enterobacteriaceae</taxon>
        <taxon>Klebsiella/Raoultella group</taxon>
        <taxon>Klebsiella</taxon>
        <taxon>Klebsiella pneumoniae complex</taxon>
    </lineage>
</organism>
<evidence type="ECO:0000256" key="1">
    <source>
        <dbReference type="SAM" id="MobiDB-lite"/>
    </source>
</evidence>
<gene>
    <name evidence="2" type="ORF">NCTC9617_02887</name>
</gene>
<evidence type="ECO:0000313" key="3">
    <source>
        <dbReference type="Proteomes" id="UP000255167"/>
    </source>
</evidence>
<reference evidence="2 3" key="1">
    <citation type="submission" date="2018-06" db="EMBL/GenBank/DDBJ databases">
        <authorList>
            <consortium name="Pathogen Informatics"/>
            <person name="Doyle S."/>
        </authorList>
    </citation>
    <scope>NUCLEOTIDE SEQUENCE [LARGE SCALE GENOMIC DNA]</scope>
    <source>
        <strain evidence="2 3">NCTC9617</strain>
    </source>
</reference>
<dbReference type="Proteomes" id="UP000255167">
    <property type="component" value="Unassembled WGS sequence"/>
</dbReference>